<name>A0ABQ4NRD6_9RHOB</name>
<dbReference type="Gene3D" id="2.160.20.80">
    <property type="entry name" value="E3 ubiquitin-protein ligase SopA"/>
    <property type="match status" value="1"/>
</dbReference>
<dbReference type="InterPro" id="IPR051082">
    <property type="entry name" value="Pentapeptide-BTB/POZ_domain"/>
</dbReference>
<accession>A0ABQ4NRD6</accession>
<dbReference type="EMBL" id="BPFH01000009">
    <property type="protein sequence ID" value="GIT96973.1"/>
    <property type="molecule type" value="Genomic_DNA"/>
</dbReference>
<organism evidence="1 2">
    <name type="scientific">Jannaschia pagri</name>
    <dbReference type="NCBI Taxonomy" id="2829797"/>
    <lineage>
        <taxon>Bacteria</taxon>
        <taxon>Pseudomonadati</taxon>
        <taxon>Pseudomonadota</taxon>
        <taxon>Alphaproteobacteria</taxon>
        <taxon>Rhodobacterales</taxon>
        <taxon>Roseobacteraceae</taxon>
        <taxon>Jannaschia</taxon>
    </lineage>
</organism>
<reference evidence="1 2" key="1">
    <citation type="submission" date="2021-05" db="EMBL/GenBank/DDBJ databases">
        <title>Bacteria Genome sequencing.</title>
        <authorList>
            <person name="Takabe Y."/>
            <person name="Nakajima Y."/>
            <person name="Suzuki S."/>
            <person name="Shiozaki T."/>
        </authorList>
    </citation>
    <scope>NUCLEOTIDE SEQUENCE [LARGE SCALE GENOMIC DNA]</scope>
    <source>
        <strain evidence="1 2">AI_62</strain>
    </source>
</reference>
<dbReference type="Pfam" id="PF00805">
    <property type="entry name" value="Pentapeptide"/>
    <property type="match status" value="1"/>
</dbReference>
<sequence>MWSSWRTAIVAYVKLKISNLSSRVVAFEANPFTRLLAILAIFAFPLQFFLDWSGRQDQREIAAWDLLTTQALGNSGKIEAIEYLVSAGVNLTGIDLSCNPMQGISPDLKCEGGVYLQGLNLSRTDAVFTDANFGEADLRDAGLMGLDAFGADFSDTVLWRADFANARLHRAVFDEATINEVSFRGADLSSASFECVQFAPIAAALNRAFFDAASISAADFAGSDFSVLNAFFVSGFEPFGLVLWQQTSHRIYECRAEPPFPYEMSVIEQGCTLQEGFSSPEQP</sequence>
<dbReference type="PANTHER" id="PTHR14136">
    <property type="entry name" value="BTB_POZ DOMAIN-CONTAINING PROTEIN KCTD9"/>
    <property type="match status" value="1"/>
</dbReference>
<keyword evidence="2" id="KW-1185">Reference proteome</keyword>
<dbReference type="InterPro" id="IPR001646">
    <property type="entry name" value="5peptide_repeat"/>
</dbReference>
<proteinExistence type="predicted"/>
<protein>
    <recommendedName>
        <fullName evidence="3">Pentapeptide repeat-containing protein</fullName>
    </recommendedName>
</protein>
<dbReference type="Proteomes" id="UP000786693">
    <property type="component" value="Unassembled WGS sequence"/>
</dbReference>
<dbReference type="PANTHER" id="PTHR14136:SF17">
    <property type="entry name" value="BTB_POZ DOMAIN-CONTAINING PROTEIN KCTD9"/>
    <property type="match status" value="1"/>
</dbReference>
<gene>
    <name evidence="1" type="ORF">JANAI62_35960</name>
</gene>
<evidence type="ECO:0000313" key="2">
    <source>
        <dbReference type="Proteomes" id="UP000786693"/>
    </source>
</evidence>
<evidence type="ECO:0008006" key="3">
    <source>
        <dbReference type="Google" id="ProtNLM"/>
    </source>
</evidence>
<comment type="caution">
    <text evidence="1">The sequence shown here is derived from an EMBL/GenBank/DDBJ whole genome shotgun (WGS) entry which is preliminary data.</text>
</comment>
<dbReference type="SUPFAM" id="SSF141571">
    <property type="entry name" value="Pentapeptide repeat-like"/>
    <property type="match status" value="1"/>
</dbReference>
<evidence type="ECO:0000313" key="1">
    <source>
        <dbReference type="EMBL" id="GIT96973.1"/>
    </source>
</evidence>